<proteinExistence type="inferred from homology"/>
<keyword evidence="6" id="KW-0808">Transferase</keyword>
<dbReference type="FunFam" id="3.30.460.10:FF:000001">
    <property type="entry name" value="GTP pyrophosphokinase RelA"/>
    <property type="match status" value="1"/>
</dbReference>
<dbReference type="SUPFAM" id="SSF55021">
    <property type="entry name" value="ACT-like"/>
    <property type="match status" value="1"/>
</dbReference>
<dbReference type="Pfam" id="PF13291">
    <property type="entry name" value="ACT_4"/>
    <property type="match status" value="1"/>
</dbReference>
<feature type="domain" description="ACT" evidence="3">
    <location>
        <begin position="648"/>
        <end position="720"/>
    </location>
</feature>
<organism evidence="6 7">
    <name type="scientific">Psychracetigena formicireducens</name>
    <dbReference type="NCBI Taxonomy" id="2986056"/>
    <lineage>
        <taxon>Bacteria</taxon>
        <taxon>Bacillati</taxon>
        <taxon>Candidatus Lithacetigenota</taxon>
        <taxon>Candidatus Psychracetigena</taxon>
    </lineage>
</organism>
<evidence type="ECO:0000313" key="6">
    <source>
        <dbReference type="EMBL" id="MBT9144651.1"/>
    </source>
</evidence>
<dbReference type="GO" id="GO:0005886">
    <property type="term" value="C:plasma membrane"/>
    <property type="evidence" value="ECO:0007669"/>
    <property type="project" value="TreeGrafter"/>
</dbReference>
<dbReference type="PANTHER" id="PTHR21262">
    <property type="entry name" value="GUANOSINE-3',5'-BIS DIPHOSPHATE 3'-PYROPHOSPHOHYDROLASE"/>
    <property type="match status" value="1"/>
</dbReference>
<reference evidence="6 7" key="1">
    <citation type="journal article" date="2021" name="bioRxiv">
        <title>Unique metabolic strategies in Hadean analogues reveal hints for primordial physiology.</title>
        <authorList>
            <person name="Nobu M.K."/>
            <person name="Nakai R."/>
            <person name="Tamazawa S."/>
            <person name="Mori H."/>
            <person name="Toyoda A."/>
            <person name="Ijiri A."/>
            <person name="Suzuki S."/>
            <person name="Kurokawa K."/>
            <person name="Kamagata Y."/>
            <person name="Tamaki H."/>
        </authorList>
    </citation>
    <scope>NUCLEOTIDE SEQUENCE [LARGE SCALE GENOMIC DNA]</scope>
    <source>
        <strain evidence="6">BS525</strain>
    </source>
</reference>
<dbReference type="InterPro" id="IPR012675">
    <property type="entry name" value="Beta-grasp_dom_sf"/>
</dbReference>
<evidence type="ECO:0000256" key="1">
    <source>
        <dbReference type="ARBA" id="ARBA00025704"/>
    </source>
</evidence>
<protein>
    <submittedName>
        <fullName evidence="6">GTP pyrophosphokinase</fullName>
        <ecNumber evidence="6">2.7.6.5</ecNumber>
    </submittedName>
</protein>
<dbReference type="PROSITE" id="PS51831">
    <property type="entry name" value="HD"/>
    <property type="match status" value="1"/>
</dbReference>
<accession>A0A9E2BHE6</accession>
<dbReference type="Gene3D" id="3.30.70.260">
    <property type="match status" value="1"/>
</dbReference>
<dbReference type="InterPro" id="IPR002912">
    <property type="entry name" value="ACT_dom"/>
</dbReference>
<name>A0A9E2BHE6_PSYF1</name>
<dbReference type="InterPro" id="IPR004095">
    <property type="entry name" value="TGS"/>
</dbReference>
<dbReference type="SMART" id="SM00954">
    <property type="entry name" value="RelA_SpoT"/>
    <property type="match status" value="1"/>
</dbReference>
<dbReference type="CDD" id="cd00077">
    <property type="entry name" value="HDc"/>
    <property type="match status" value="1"/>
</dbReference>
<dbReference type="InterPro" id="IPR004811">
    <property type="entry name" value="RelA/Spo_fam"/>
</dbReference>
<comment type="caution">
    <text evidence="6">The sequence shown here is derived from an EMBL/GenBank/DDBJ whole genome shotgun (WGS) entry which is preliminary data.</text>
</comment>
<comment type="function">
    <text evidence="2">In eubacteria ppGpp (guanosine 3'-diphosphate 5'-diphosphate) is a mediator of the stringent response that coordinates a variety of cellular activities in response to changes in nutritional abundance.</text>
</comment>
<dbReference type="InterPro" id="IPR043519">
    <property type="entry name" value="NT_sf"/>
</dbReference>
<dbReference type="Gene3D" id="3.10.20.30">
    <property type="match status" value="1"/>
</dbReference>
<dbReference type="InterPro" id="IPR033655">
    <property type="entry name" value="TGS_RelA/SpoT"/>
</dbReference>
<dbReference type="FunFam" id="1.10.3210.10:FF:000001">
    <property type="entry name" value="GTP pyrophosphokinase RelA"/>
    <property type="match status" value="1"/>
</dbReference>
<dbReference type="PROSITE" id="PS51880">
    <property type="entry name" value="TGS"/>
    <property type="match status" value="1"/>
</dbReference>
<dbReference type="SUPFAM" id="SSF81301">
    <property type="entry name" value="Nucleotidyltransferase"/>
    <property type="match status" value="1"/>
</dbReference>
<dbReference type="NCBIfam" id="TIGR00691">
    <property type="entry name" value="spoT_relA"/>
    <property type="match status" value="1"/>
</dbReference>
<feature type="domain" description="HD" evidence="4">
    <location>
        <begin position="47"/>
        <end position="147"/>
    </location>
</feature>
<comment type="similarity">
    <text evidence="2">Belongs to the relA/spoT family.</text>
</comment>
<dbReference type="Pfam" id="PF04607">
    <property type="entry name" value="RelA_SpoT"/>
    <property type="match status" value="1"/>
</dbReference>
<evidence type="ECO:0000259" key="3">
    <source>
        <dbReference type="PROSITE" id="PS51671"/>
    </source>
</evidence>
<dbReference type="CDD" id="cd04876">
    <property type="entry name" value="ACT_RelA-SpoT"/>
    <property type="match status" value="1"/>
</dbReference>
<dbReference type="GO" id="GO:0008728">
    <property type="term" value="F:GTP diphosphokinase activity"/>
    <property type="evidence" value="ECO:0007669"/>
    <property type="project" value="UniProtKB-EC"/>
</dbReference>
<comment type="pathway">
    <text evidence="1">Purine metabolism.</text>
</comment>
<dbReference type="InterPro" id="IPR012676">
    <property type="entry name" value="TGS-like"/>
</dbReference>
<dbReference type="InterPro" id="IPR003607">
    <property type="entry name" value="HD/PDEase_dom"/>
</dbReference>
<dbReference type="Pfam" id="PF02824">
    <property type="entry name" value="TGS"/>
    <property type="match status" value="1"/>
</dbReference>
<feature type="domain" description="TGS" evidence="5">
    <location>
        <begin position="388"/>
        <end position="450"/>
    </location>
</feature>
<dbReference type="SUPFAM" id="SSF81271">
    <property type="entry name" value="TGS-like"/>
    <property type="match status" value="1"/>
</dbReference>
<dbReference type="PANTHER" id="PTHR21262:SF31">
    <property type="entry name" value="GTP PYROPHOSPHOKINASE"/>
    <property type="match status" value="1"/>
</dbReference>
<sequence length="720" mass="82162">MNPARLNQLSEKLKKYLSDEEINLVQKAFTIASSAHQEQKRASGEDYFDHPFSVAETLTDLKMSGAAISAALLHDVVEDTSISLSYLRKEMGEEIASIVEGLTKIEALDLSFPKKSRYLENIRKLLISLSKDIRVVVIKFADRLHNLQTIKHLDLSKQKRIAEETLEIYAPLAHRLGVYQLKWQMEDMAFKTLNPREYEEISQKVANKRIERETLLLEAQSKLKKILDSSGYKGEVQARAKHFYSIYKKMMRESKDIEGMYDLFGLRAIIDGKPSDCYNVLGLIHSEWQPIPQRFKDFIAERKSNDYQSLHTTVIGPKGEPIEIQIRTYDMHKIAEYGVAAHWVYKEGGKSDKEFSQKIGWLRELIDWQKDLVSSQDFYEGLKSDIFQEEVIVLTPKGDLLSLPNGSTPVDFAYKIHTDIGHQCIGARVDGKMVALDYQLKTGDRVEIMTSDRIKGPSRHWLDFVVTTSAKSKIQQWFRKRSREELVKEGRLLLEKELKKASFDVEMGLSLELTNKILKLTKIRSIDDLYHQVASGAINAIEIIVLLKKEEEKKKKEEESSKVLAQDGLLIKTDLIDSSGTLLLDGVLLRLARCCMPLPGEPSVGYVTKGKGISLHRKNCINMRKIQDPSRMMPVKWEIQASSSYPARIIVTAYDRPGLVALITQIIAQRGLNIRQMKVNTTSTKKARFNMEISSISQQQVEVLIAELYRIEGVVEVNRI</sequence>
<dbReference type="Proteomes" id="UP000811545">
    <property type="component" value="Unassembled WGS sequence"/>
</dbReference>
<dbReference type="SUPFAM" id="SSF109604">
    <property type="entry name" value="HD-domain/PDEase-like"/>
    <property type="match status" value="1"/>
</dbReference>
<gene>
    <name evidence="6" type="primary">relA_1</name>
    <name evidence="6" type="ORF">DDT42_00496</name>
</gene>
<evidence type="ECO:0000259" key="4">
    <source>
        <dbReference type="PROSITE" id="PS51831"/>
    </source>
</evidence>
<dbReference type="CDD" id="cd01668">
    <property type="entry name" value="TGS_RSH"/>
    <property type="match status" value="1"/>
</dbReference>
<dbReference type="SMART" id="SM00471">
    <property type="entry name" value="HDc"/>
    <property type="match status" value="1"/>
</dbReference>
<dbReference type="InterPro" id="IPR006674">
    <property type="entry name" value="HD_domain"/>
</dbReference>
<dbReference type="Gene3D" id="3.30.460.10">
    <property type="entry name" value="Beta Polymerase, domain 2"/>
    <property type="match status" value="1"/>
</dbReference>
<dbReference type="CDD" id="cd05399">
    <property type="entry name" value="NT_Rel-Spo_like"/>
    <property type="match status" value="1"/>
</dbReference>
<evidence type="ECO:0000259" key="5">
    <source>
        <dbReference type="PROSITE" id="PS51880"/>
    </source>
</evidence>
<dbReference type="FunFam" id="3.10.20.30:FF:000002">
    <property type="entry name" value="GTP pyrophosphokinase (RelA/SpoT)"/>
    <property type="match status" value="1"/>
</dbReference>
<evidence type="ECO:0000256" key="2">
    <source>
        <dbReference type="RuleBase" id="RU003847"/>
    </source>
</evidence>
<dbReference type="InterPro" id="IPR045865">
    <property type="entry name" value="ACT-like_dom_sf"/>
</dbReference>
<dbReference type="EMBL" id="QLTW01000015">
    <property type="protein sequence ID" value="MBT9144651.1"/>
    <property type="molecule type" value="Genomic_DNA"/>
</dbReference>
<dbReference type="GO" id="GO:0015969">
    <property type="term" value="P:guanosine tetraphosphate metabolic process"/>
    <property type="evidence" value="ECO:0007669"/>
    <property type="project" value="InterPro"/>
</dbReference>
<dbReference type="Pfam" id="PF13328">
    <property type="entry name" value="HD_4"/>
    <property type="match status" value="1"/>
</dbReference>
<dbReference type="Gene3D" id="1.10.3210.10">
    <property type="entry name" value="Hypothetical protein af1432"/>
    <property type="match status" value="1"/>
</dbReference>
<dbReference type="InterPro" id="IPR007685">
    <property type="entry name" value="RelA_SpoT"/>
</dbReference>
<dbReference type="EC" id="2.7.6.5" evidence="6"/>
<dbReference type="PROSITE" id="PS51671">
    <property type="entry name" value="ACT"/>
    <property type="match status" value="1"/>
</dbReference>
<dbReference type="AlphaFoldDB" id="A0A9E2BHE6"/>
<evidence type="ECO:0000313" key="7">
    <source>
        <dbReference type="Proteomes" id="UP000811545"/>
    </source>
</evidence>